<gene>
    <name evidence="3" type="ORF">A2717_01970</name>
</gene>
<comment type="caution">
    <text evidence="3">The sequence shown here is derived from an EMBL/GenBank/DDBJ whole genome shotgun (WGS) entry which is preliminary data.</text>
</comment>
<feature type="domain" description="Transcriptional repressor PaaX-like central Cas2-like" evidence="2">
    <location>
        <begin position="131"/>
        <end position="207"/>
    </location>
</feature>
<dbReference type="Gene3D" id="3.30.70.2650">
    <property type="match status" value="1"/>
</dbReference>
<dbReference type="Pfam" id="PF20803">
    <property type="entry name" value="PaaX_M"/>
    <property type="match status" value="1"/>
</dbReference>
<evidence type="ECO:0000313" key="4">
    <source>
        <dbReference type="Proteomes" id="UP000177610"/>
    </source>
</evidence>
<dbReference type="Proteomes" id="UP000177610">
    <property type="component" value="Unassembled WGS sequence"/>
</dbReference>
<evidence type="ECO:0000259" key="2">
    <source>
        <dbReference type="Pfam" id="PF20803"/>
    </source>
</evidence>
<sequence length="221" mass="25975">MTYFKINKAISQAIPEDKQSVFTPAQIEKMKTIRNIVLASVAITGIVAVAVVAPNLFSAVGRLNKNKYPGKKWTKKEKADQITRSFFYLKKSGLVKFKKTNKEIFAFITDEGKKRAQKINIATAEIEKQKFWDGKWWQVAADIPTKQYRQSADLLRRKLKELGFYPLQRTLWFYPYDPRKVVEYVASYYYISRYVTLMEINRMDIEDEKVLKNFFKKKNLI</sequence>
<accession>A0A1F5N9Q8</accession>
<dbReference type="AlphaFoldDB" id="A0A1F5N9Q8"/>
<proteinExistence type="predicted"/>
<feature type="transmembrane region" description="Helical" evidence="1">
    <location>
        <begin position="36"/>
        <end position="57"/>
    </location>
</feature>
<dbReference type="EMBL" id="MFEH01000001">
    <property type="protein sequence ID" value="OGE74292.1"/>
    <property type="molecule type" value="Genomic_DNA"/>
</dbReference>
<reference evidence="3 4" key="1">
    <citation type="journal article" date="2016" name="Nat. Commun.">
        <title>Thousands of microbial genomes shed light on interconnected biogeochemical processes in an aquifer system.</title>
        <authorList>
            <person name="Anantharaman K."/>
            <person name="Brown C.T."/>
            <person name="Hug L.A."/>
            <person name="Sharon I."/>
            <person name="Castelle C.J."/>
            <person name="Probst A.J."/>
            <person name="Thomas B.C."/>
            <person name="Singh A."/>
            <person name="Wilkins M.J."/>
            <person name="Karaoz U."/>
            <person name="Brodie E.L."/>
            <person name="Williams K.H."/>
            <person name="Hubbard S.S."/>
            <person name="Banfield J.F."/>
        </authorList>
    </citation>
    <scope>NUCLEOTIDE SEQUENCE [LARGE SCALE GENOMIC DNA]</scope>
</reference>
<keyword evidence="1" id="KW-1133">Transmembrane helix</keyword>
<evidence type="ECO:0000256" key="1">
    <source>
        <dbReference type="SAM" id="Phobius"/>
    </source>
</evidence>
<dbReference type="STRING" id="1817821.A2717_01970"/>
<organism evidence="3 4">
    <name type="scientific">Candidatus Doudnabacteria bacterium RIFCSPHIGHO2_01_FULL_41_86</name>
    <dbReference type="NCBI Taxonomy" id="1817821"/>
    <lineage>
        <taxon>Bacteria</taxon>
        <taxon>Candidatus Doudnaibacteriota</taxon>
    </lineage>
</organism>
<keyword evidence="1" id="KW-0472">Membrane</keyword>
<name>A0A1F5N9Q8_9BACT</name>
<dbReference type="InterPro" id="IPR048846">
    <property type="entry name" value="PaaX-like_central"/>
</dbReference>
<protein>
    <recommendedName>
        <fullName evidence="2">Transcriptional repressor PaaX-like central Cas2-like domain-containing protein</fullName>
    </recommendedName>
</protein>
<evidence type="ECO:0000313" key="3">
    <source>
        <dbReference type="EMBL" id="OGE74292.1"/>
    </source>
</evidence>
<keyword evidence="1" id="KW-0812">Transmembrane</keyword>